<comment type="caution">
    <text evidence="2">The sequence shown here is derived from an EMBL/GenBank/DDBJ whole genome shotgun (WGS) entry which is preliminary data.</text>
</comment>
<sequence>MIEKVREIRAGNEERGKMVLVKLESEEDRKNILENKRKLKGKEIRIEKDLTFREIKMKWRLRQIAEEEKRKGERVRVGYGKVWIGNEIWFWNEEMEEVRDGKGRKREKAREERKGRGEEKGGE</sequence>
<feature type="compositionally biased region" description="Basic and acidic residues" evidence="1">
    <location>
        <begin position="108"/>
        <end position="123"/>
    </location>
</feature>
<evidence type="ECO:0000313" key="2">
    <source>
        <dbReference type="EMBL" id="KMQ84813.1"/>
    </source>
</evidence>
<evidence type="ECO:0000256" key="1">
    <source>
        <dbReference type="SAM" id="MobiDB-lite"/>
    </source>
</evidence>
<dbReference type="Proteomes" id="UP000036403">
    <property type="component" value="Unassembled WGS sequence"/>
</dbReference>
<proteinExistence type="predicted"/>
<dbReference type="EMBL" id="LBMM01015427">
    <property type="protein sequence ID" value="KMQ84813.1"/>
    <property type="molecule type" value="Genomic_DNA"/>
</dbReference>
<name>A0A0J7K303_LASNI</name>
<evidence type="ECO:0000313" key="3">
    <source>
        <dbReference type="Proteomes" id="UP000036403"/>
    </source>
</evidence>
<dbReference type="OrthoDB" id="7555035at2759"/>
<feature type="region of interest" description="Disordered" evidence="1">
    <location>
        <begin position="97"/>
        <end position="123"/>
    </location>
</feature>
<reference evidence="2 3" key="1">
    <citation type="submission" date="2015-04" db="EMBL/GenBank/DDBJ databases">
        <title>Lasius niger genome sequencing.</title>
        <authorList>
            <person name="Konorov E.A."/>
            <person name="Nikitin M.A."/>
            <person name="Kirill M.V."/>
            <person name="Chang P."/>
        </authorList>
    </citation>
    <scope>NUCLEOTIDE SEQUENCE [LARGE SCALE GENOMIC DNA]</scope>
    <source>
        <tissue evidence="2">Whole</tissue>
    </source>
</reference>
<keyword evidence="3" id="KW-1185">Reference proteome</keyword>
<accession>A0A0J7K303</accession>
<gene>
    <name evidence="2" type="ORF">RF55_17072</name>
</gene>
<dbReference type="AlphaFoldDB" id="A0A0J7K303"/>
<dbReference type="PaxDb" id="67767-A0A0J7K303"/>
<organism evidence="2 3">
    <name type="scientific">Lasius niger</name>
    <name type="common">Black garden ant</name>
    <dbReference type="NCBI Taxonomy" id="67767"/>
    <lineage>
        <taxon>Eukaryota</taxon>
        <taxon>Metazoa</taxon>
        <taxon>Ecdysozoa</taxon>
        <taxon>Arthropoda</taxon>
        <taxon>Hexapoda</taxon>
        <taxon>Insecta</taxon>
        <taxon>Pterygota</taxon>
        <taxon>Neoptera</taxon>
        <taxon>Endopterygota</taxon>
        <taxon>Hymenoptera</taxon>
        <taxon>Apocrita</taxon>
        <taxon>Aculeata</taxon>
        <taxon>Formicoidea</taxon>
        <taxon>Formicidae</taxon>
        <taxon>Formicinae</taxon>
        <taxon>Lasius</taxon>
        <taxon>Lasius</taxon>
    </lineage>
</organism>
<protein>
    <submittedName>
        <fullName evidence="2">Uncharacterized protein</fullName>
    </submittedName>
</protein>